<dbReference type="InParanoid" id="A0A409WZT1"/>
<dbReference type="EMBL" id="NHYD01002942">
    <property type="protein sequence ID" value="PPQ83982.1"/>
    <property type="molecule type" value="Genomic_DNA"/>
</dbReference>
<keyword evidence="2" id="KW-0472">Membrane</keyword>
<feature type="compositionally biased region" description="Polar residues" evidence="1">
    <location>
        <begin position="580"/>
        <end position="589"/>
    </location>
</feature>
<feature type="region of interest" description="Disordered" evidence="1">
    <location>
        <begin position="276"/>
        <end position="315"/>
    </location>
</feature>
<evidence type="ECO:0000256" key="1">
    <source>
        <dbReference type="SAM" id="MobiDB-lite"/>
    </source>
</evidence>
<evidence type="ECO:0000256" key="2">
    <source>
        <dbReference type="SAM" id="Phobius"/>
    </source>
</evidence>
<feature type="compositionally biased region" description="Polar residues" evidence="1">
    <location>
        <begin position="797"/>
        <end position="806"/>
    </location>
</feature>
<feature type="compositionally biased region" description="Gly residues" evidence="1">
    <location>
        <begin position="740"/>
        <end position="749"/>
    </location>
</feature>
<keyword evidence="2" id="KW-0812">Transmembrane</keyword>
<name>A0A409WZT1_PSICY</name>
<feature type="compositionally biased region" description="Low complexity" evidence="1">
    <location>
        <begin position="891"/>
        <end position="902"/>
    </location>
</feature>
<dbReference type="OrthoDB" id="2563978at2759"/>
<feature type="compositionally biased region" description="Low complexity" evidence="1">
    <location>
        <begin position="297"/>
        <end position="313"/>
    </location>
</feature>
<reference evidence="3 4" key="1">
    <citation type="journal article" date="2018" name="Evol. Lett.">
        <title>Horizontal gene cluster transfer increased hallucinogenic mushroom diversity.</title>
        <authorList>
            <person name="Reynolds H.T."/>
            <person name="Vijayakumar V."/>
            <person name="Gluck-Thaler E."/>
            <person name="Korotkin H.B."/>
            <person name="Matheny P.B."/>
            <person name="Slot J.C."/>
        </authorList>
    </citation>
    <scope>NUCLEOTIDE SEQUENCE [LARGE SCALE GENOMIC DNA]</scope>
    <source>
        <strain evidence="3 4">2631</strain>
    </source>
</reference>
<feature type="region of interest" description="Disordered" evidence="1">
    <location>
        <begin position="111"/>
        <end position="174"/>
    </location>
</feature>
<accession>A0A409WZT1</accession>
<protein>
    <submittedName>
        <fullName evidence="3">Uncharacterized protein</fullName>
    </submittedName>
</protein>
<feature type="transmembrane region" description="Helical" evidence="2">
    <location>
        <begin position="183"/>
        <end position="208"/>
    </location>
</feature>
<feature type="region of interest" description="Disordered" evidence="1">
    <location>
        <begin position="649"/>
        <end position="672"/>
    </location>
</feature>
<organism evidence="3 4">
    <name type="scientific">Psilocybe cyanescens</name>
    <dbReference type="NCBI Taxonomy" id="93625"/>
    <lineage>
        <taxon>Eukaryota</taxon>
        <taxon>Fungi</taxon>
        <taxon>Dikarya</taxon>
        <taxon>Basidiomycota</taxon>
        <taxon>Agaricomycotina</taxon>
        <taxon>Agaricomycetes</taxon>
        <taxon>Agaricomycetidae</taxon>
        <taxon>Agaricales</taxon>
        <taxon>Agaricineae</taxon>
        <taxon>Strophariaceae</taxon>
        <taxon>Psilocybe</taxon>
    </lineage>
</organism>
<feature type="region of interest" description="Disordered" evidence="1">
    <location>
        <begin position="507"/>
        <end position="627"/>
    </location>
</feature>
<dbReference type="AlphaFoldDB" id="A0A409WZT1"/>
<feature type="compositionally biased region" description="Low complexity" evidence="1">
    <location>
        <begin position="542"/>
        <end position="555"/>
    </location>
</feature>
<feature type="region of interest" description="Disordered" evidence="1">
    <location>
        <begin position="392"/>
        <end position="422"/>
    </location>
</feature>
<feature type="region of interest" description="Disordered" evidence="1">
    <location>
        <begin position="825"/>
        <end position="938"/>
    </location>
</feature>
<evidence type="ECO:0000313" key="4">
    <source>
        <dbReference type="Proteomes" id="UP000283269"/>
    </source>
</evidence>
<keyword evidence="4" id="KW-1185">Reference proteome</keyword>
<feature type="compositionally biased region" description="Polar residues" evidence="1">
    <location>
        <begin position="276"/>
        <end position="289"/>
    </location>
</feature>
<dbReference type="Proteomes" id="UP000283269">
    <property type="component" value="Unassembled WGS sequence"/>
</dbReference>
<feature type="region of interest" description="Disordered" evidence="1">
    <location>
        <begin position="231"/>
        <end position="258"/>
    </location>
</feature>
<feature type="compositionally biased region" description="Polar residues" evidence="1">
    <location>
        <begin position="911"/>
        <end position="920"/>
    </location>
</feature>
<keyword evidence="2" id="KW-1133">Transmembrane helix</keyword>
<gene>
    <name evidence="3" type="ORF">CVT25_000528</name>
</gene>
<sequence length="938" mass="95996">MSQPSQQFPPWLSPSPVVITDAAGNPVATDTVIEYIPPTYFGPSIPLGSLYIFGGSTEPATIVLPSATPQTTTSAPQSITTATPTTTTILTTSATSSTSVLSISSSASITSATPTSSITSSSASSVSVSTSSTSPTSSLSLTSSISSSSLSLSPSGSITSSASPSSSTAPSPIQASGLSRGQLVGVIVASILGLVFLFVLALFLFLCLKGRRNRRNFTTLTPIDEDYYIVPPGGRAPGEGSPRHSGEEADPFLQRSSPTQWPGVAAGAAVGAATMTQVPSQAASRNGGTSRVPPPVATTGSNSSGSTNSNASGFGVLLDRPSLGYLPSMPEHQEVGGVALSPSDMARIGRESVLPDNADQYQYTDEEYAGAYAYSQDPQVPPRLINTSSPAGYSPLMGGERPLVTTQPSNLSNKSSLGPSDPEEAATLLTARRVKVEDLGPRSTAHIPDDAGAGPSTGFLGALGLGGLANIGRLSWFKNLDSPRHSITASTPEYSTVPLSEKDLETGRSMLSPDSRQVDSFGNRPRGGLGVGTGADGLRPISSTSARSGASGATTYHDAQSSLPATPLLAPLPRALTPAEQDSTEQAWTGSPLASPPAYTDRPLATSSTPPPTSSAPDLRDSPASDILDLPAPTALNYFSSISSLKDTPTGSSFGSKLPPFPPPGLETTTIRPVGWSDTATEVTASRGSFAGFSTGIHALDYAANHYNDHSHDINAISIDVLEEEPPNAEQGWRTISSTGSGGAGGGGFDPSRRGTFGLFMPGPGGLSSEQGSLHSMRSHFTPSNRSTGSAPAGSHMGSTSSRAHSLLRTGSISSDERKRLSPALSAFGHGTGYGHQMRASSSTGSGSGGHHSQHPSVEPPLSPVIGSPPSVHMGPDKSTTLRSMGSGADSSYTAYTSLATTRARERERSISPSNASMSMATDAPWAGGLASDWQASV</sequence>
<feature type="compositionally biased region" description="Low complexity" evidence="1">
    <location>
        <begin position="563"/>
        <end position="579"/>
    </location>
</feature>
<proteinExistence type="predicted"/>
<evidence type="ECO:0000313" key="3">
    <source>
        <dbReference type="EMBL" id="PPQ83982.1"/>
    </source>
</evidence>
<feature type="compositionally biased region" description="Polar residues" evidence="1">
    <location>
        <begin position="404"/>
        <end position="418"/>
    </location>
</feature>
<feature type="compositionally biased region" description="Polar residues" evidence="1">
    <location>
        <begin position="768"/>
        <end position="790"/>
    </location>
</feature>
<feature type="region of interest" description="Disordered" evidence="1">
    <location>
        <begin position="737"/>
        <end position="806"/>
    </location>
</feature>
<feature type="compositionally biased region" description="Gly residues" evidence="1">
    <location>
        <begin position="525"/>
        <end position="535"/>
    </location>
</feature>
<dbReference type="STRING" id="93625.A0A409WZT1"/>
<comment type="caution">
    <text evidence="3">The sequence shown here is derived from an EMBL/GenBank/DDBJ whole genome shotgun (WGS) entry which is preliminary data.</text>
</comment>